<evidence type="ECO:0000256" key="12">
    <source>
        <dbReference type="SAM" id="Phobius"/>
    </source>
</evidence>
<keyword evidence="11" id="KW-0175">Coiled coil</keyword>
<evidence type="ECO:0000313" key="19">
    <source>
        <dbReference type="Proteomes" id="UP000198549"/>
    </source>
</evidence>
<sequence length="542" mass="58185">MSVIRNMGVAPRAFLGFSLIALLVIALGLFSMSRMALIRQAAVDMETNMLPSIVYLGDVQENTLYLRIVASRMVNNRDHAQLQQMYNSLPEYIQKLQAAKNAYGATPAGAEEKSTFAQFNNSLDSYLKIQGEALELSKQDKVEELRALLNTRLTSSLEVMSASLQKLININQNAAVISSKESSEQFDNATHAIIGTSIIAVVLTVFLAWLLTRSIVVPLARALDAAEQIAAGDLTKPIEVDGNDEPGKVLAALLVMQQNLRRTIEQISGSATQLASASEELSAVTDESSRSLQKQNNEIEQAATAVNEMTAAVEEVARNAISTSEVSKQSSVFAVHGRDRVVQTVAAIESMTFDVQNTSILIEGLAAKGRDIGRVLDVIRSIAEQTNLLALNAAIEAARAGEAGRGFAVVADEVRALAHRTADSTQEIEIMVAGIQSGTAEAVLSMARNTDRTQSTLELANAAGEALTQITESISQINERNQVIASASEEQAQVSKEVDRNLVNIHDLSMQTSAGANQTSAASNELSRLAVDLSAMVTRFVI</sequence>
<dbReference type="SMART" id="SM00304">
    <property type="entry name" value="HAMP"/>
    <property type="match status" value="2"/>
</dbReference>
<evidence type="ECO:0000256" key="10">
    <source>
        <dbReference type="PROSITE-ProRule" id="PRU00284"/>
    </source>
</evidence>
<dbReference type="PRINTS" id="PR00260">
    <property type="entry name" value="CHEMTRNSDUCR"/>
</dbReference>
<dbReference type="Proteomes" id="UP000186756">
    <property type="component" value="Unassembled WGS sequence"/>
</dbReference>
<evidence type="ECO:0000256" key="4">
    <source>
        <dbReference type="ARBA" id="ARBA00022500"/>
    </source>
</evidence>
<keyword evidence="8 10" id="KW-0807">Transducer</keyword>
<evidence type="ECO:0000256" key="3">
    <source>
        <dbReference type="ARBA" id="ARBA00022481"/>
    </source>
</evidence>
<dbReference type="EMBL" id="LT629709">
    <property type="protein sequence ID" value="SDP61161.1"/>
    <property type="molecule type" value="Genomic_DNA"/>
</dbReference>
<evidence type="ECO:0000313" key="16">
    <source>
        <dbReference type="EMBL" id="OLU05468.1"/>
    </source>
</evidence>
<name>A0A1H0U4U7_PSERE</name>
<dbReference type="SMART" id="SM00283">
    <property type="entry name" value="MA"/>
    <property type="match status" value="1"/>
</dbReference>
<protein>
    <submittedName>
        <fullName evidence="17">Methyl-accepting chemotaxis protein</fullName>
    </submittedName>
</protein>
<gene>
    <name evidence="16" type="ORF">BVK86_04140</name>
    <name evidence="15" type="ORF">F7R15_04150</name>
    <name evidence="17" type="ORF">SAMN04490202_5139</name>
</gene>
<evidence type="ECO:0000256" key="11">
    <source>
        <dbReference type="SAM" id="Coils"/>
    </source>
</evidence>
<dbReference type="GO" id="GO:0007165">
    <property type="term" value="P:signal transduction"/>
    <property type="evidence" value="ECO:0007669"/>
    <property type="project" value="UniProtKB-KW"/>
</dbReference>
<evidence type="ECO:0000313" key="18">
    <source>
        <dbReference type="Proteomes" id="UP000186756"/>
    </source>
</evidence>
<evidence type="ECO:0000256" key="9">
    <source>
        <dbReference type="ARBA" id="ARBA00029447"/>
    </source>
</evidence>
<dbReference type="Proteomes" id="UP000460142">
    <property type="component" value="Unassembled WGS sequence"/>
</dbReference>
<keyword evidence="2" id="KW-1003">Cell membrane</keyword>
<evidence type="ECO:0000256" key="2">
    <source>
        <dbReference type="ARBA" id="ARBA00022475"/>
    </source>
</evidence>
<dbReference type="PANTHER" id="PTHR32089:SF120">
    <property type="entry name" value="METHYL-ACCEPTING CHEMOTAXIS PROTEIN TLPQ"/>
    <property type="match status" value="1"/>
</dbReference>
<dbReference type="InterPro" id="IPR024478">
    <property type="entry name" value="HlyB_4HB_MCP"/>
</dbReference>
<feature type="transmembrane region" description="Helical" evidence="12">
    <location>
        <begin position="12"/>
        <end position="30"/>
    </location>
</feature>
<dbReference type="CDD" id="cd06225">
    <property type="entry name" value="HAMP"/>
    <property type="match status" value="1"/>
</dbReference>
<feature type="transmembrane region" description="Helical" evidence="12">
    <location>
        <begin position="189"/>
        <end position="211"/>
    </location>
</feature>
<dbReference type="SUPFAM" id="SSF58104">
    <property type="entry name" value="Methyl-accepting chemotaxis protein (MCP) signaling domain"/>
    <property type="match status" value="1"/>
</dbReference>
<comment type="similarity">
    <text evidence="9">Belongs to the methyl-accepting chemotaxis (MCP) protein family.</text>
</comment>
<dbReference type="InterPro" id="IPR004089">
    <property type="entry name" value="MCPsignal_dom"/>
</dbReference>
<dbReference type="GO" id="GO:0006935">
    <property type="term" value="P:chemotaxis"/>
    <property type="evidence" value="ECO:0007669"/>
    <property type="project" value="UniProtKB-KW"/>
</dbReference>
<feature type="domain" description="HAMP" evidence="14">
    <location>
        <begin position="213"/>
        <end position="265"/>
    </location>
</feature>
<feature type="coiled-coil region" evidence="11">
    <location>
        <begin position="292"/>
        <end position="319"/>
    </location>
</feature>
<evidence type="ECO:0000256" key="1">
    <source>
        <dbReference type="ARBA" id="ARBA00004651"/>
    </source>
</evidence>
<dbReference type="PANTHER" id="PTHR32089">
    <property type="entry name" value="METHYL-ACCEPTING CHEMOTAXIS PROTEIN MCPB"/>
    <property type="match status" value="1"/>
</dbReference>
<reference evidence="16" key="2">
    <citation type="submission" date="2017-01" db="EMBL/GenBank/DDBJ databases">
        <authorList>
            <person name="Mah S.A."/>
            <person name="Swanson W.J."/>
            <person name="Moy G.W."/>
            <person name="Vacquier V.D."/>
        </authorList>
    </citation>
    <scope>NUCLEOTIDE SEQUENCE [LARGE SCALE GENOMIC DNA]</scope>
    <source>
        <strain evidence="16">MT1</strain>
    </source>
</reference>
<dbReference type="EMBL" id="VZPS01000002">
    <property type="protein sequence ID" value="KAB0488034.1"/>
    <property type="molecule type" value="Genomic_DNA"/>
</dbReference>
<keyword evidence="5 12" id="KW-0812">Transmembrane</keyword>
<dbReference type="CDD" id="cd11386">
    <property type="entry name" value="MCP_signal"/>
    <property type="match status" value="1"/>
</dbReference>
<dbReference type="GO" id="GO:0004888">
    <property type="term" value="F:transmembrane signaling receptor activity"/>
    <property type="evidence" value="ECO:0007669"/>
    <property type="project" value="InterPro"/>
</dbReference>
<dbReference type="Pfam" id="PF00672">
    <property type="entry name" value="HAMP"/>
    <property type="match status" value="1"/>
</dbReference>
<comment type="subcellular location">
    <subcellularLocation>
        <location evidence="1">Cell membrane</location>
        <topology evidence="1">Multi-pass membrane protein</topology>
    </subcellularLocation>
</comment>
<evidence type="ECO:0000313" key="17">
    <source>
        <dbReference type="EMBL" id="SDP61161.1"/>
    </source>
</evidence>
<evidence type="ECO:0000259" key="14">
    <source>
        <dbReference type="PROSITE" id="PS50885"/>
    </source>
</evidence>
<proteinExistence type="inferred from homology"/>
<dbReference type="InterPro" id="IPR004090">
    <property type="entry name" value="Chemotax_Me-accpt_rcpt"/>
</dbReference>
<dbReference type="EMBL" id="MSTQ01000002">
    <property type="protein sequence ID" value="OLU05468.1"/>
    <property type="molecule type" value="Genomic_DNA"/>
</dbReference>
<dbReference type="RefSeq" id="WP_075945219.1">
    <property type="nucleotide sequence ID" value="NZ_LT629709.1"/>
</dbReference>
<dbReference type="FunFam" id="1.10.287.950:FF:000001">
    <property type="entry name" value="Methyl-accepting chemotaxis sensory transducer"/>
    <property type="match status" value="1"/>
</dbReference>
<evidence type="ECO:0000256" key="7">
    <source>
        <dbReference type="ARBA" id="ARBA00023136"/>
    </source>
</evidence>
<reference evidence="18" key="3">
    <citation type="submission" date="2017-01" db="EMBL/GenBank/DDBJ databases">
        <authorList>
            <person name="Poblete-Castro I."/>
        </authorList>
    </citation>
    <scope>NUCLEOTIDE SEQUENCE [LARGE SCALE GENOMIC DNA]</scope>
    <source>
        <strain evidence="18">DSM 18361 / CCUG 53116 / MT1</strain>
    </source>
</reference>
<keyword evidence="7 12" id="KW-0472">Membrane</keyword>
<dbReference type="OrthoDB" id="8724574at2"/>
<keyword evidence="4" id="KW-0145">Chemotaxis</keyword>
<evidence type="ECO:0000256" key="5">
    <source>
        <dbReference type="ARBA" id="ARBA00022692"/>
    </source>
</evidence>
<dbReference type="Pfam" id="PF12729">
    <property type="entry name" value="4HB_MCP_1"/>
    <property type="match status" value="1"/>
</dbReference>
<dbReference type="InterPro" id="IPR003660">
    <property type="entry name" value="HAMP_dom"/>
</dbReference>
<reference evidence="15 20" key="4">
    <citation type="submission" date="2019-09" db="EMBL/GenBank/DDBJ databases">
        <title>Draft genome sequences of 48 bacterial type strains from the CCUG.</title>
        <authorList>
            <person name="Tunovic T."/>
            <person name="Pineiro-Iglesias B."/>
            <person name="Unosson C."/>
            <person name="Inganas E."/>
            <person name="Ohlen M."/>
            <person name="Cardew S."/>
            <person name="Jensie-Markopoulos S."/>
            <person name="Salva-Serra F."/>
            <person name="Jaen-Luchoro D."/>
            <person name="Karlsson R."/>
            <person name="Svensson-Stadler L."/>
            <person name="Chun J."/>
            <person name="Moore E."/>
        </authorList>
    </citation>
    <scope>NUCLEOTIDE SEQUENCE [LARGE SCALE GENOMIC DNA]</scope>
    <source>
        <strain evidence="15 20">CCUG 53116</strain>
    </source>
</reference>
<evidence type="ECO:0000313" key="15">
    <source>
        <dbReference type="EMBL" id="KAB0488034.1"/>
    </source>
</evidence>
<organism evidence="17 19">
    <name type="scientific">Pseudomonas reinekei</name>
    <dbReference type="NCBI Taxonomy" id="395598"/>
    <lineage>
        <taxon>Bacteria</taxon>
        <taxon>Pseudomonadati</taxon>
        <taxon>Pseudomonadota</taxon>
        <taxon>Gammaproteobacteria</taxon>
        <taxon>Pseudomonadales</taxon>
        <taxon>Pseudomonadaceae</taxon>
        <taxon>Pseudomonas</taxon>
    </lineage>
</organism>
<evidence type="ECO:0000259" key="13">
    <source>
        <dbReference type="PROSITE" id="PS50111"/>
    </source>
</evidence>
<keyword evidence="3" id="KW-0488">Methylation</keyword>
<dbReference type="Proteomes" id="UP000198549">
    <property type="component" value="Chromosome I"/>
</dbReference>
<keyword evidence="6 12" id="KW-1133">Transmembrane helix</keyword>
<dbReference type="Gene3D" id="1.10.287.950">
    <property type="entry name" value="Methyl-accepting chemotaxis protein"/>
    <property type="match status" value="1"/>
</dbReference>
<dbReference type="PROSITE" id="PS50885">
    <property type="entry name" value="HAMP"/>
    <property type="match status" value="1"/>
</dbReference>
<reference evidence="17 19" key="1">
    <citation type="submission" date="2016-10" db="EMBL/GenBank/DDBJ databases">
        <authorList>
            <person name="de Groot N.N."/>
        </authorList>
    </citation>
    <scope>NUCLEOTIDE SEQUENCE [LARGE SCALE GENOMIC DNA]</scope>
    <source>
        <strain evidence="17 19">BS3776</strain>
    </source>
</reference>
<dbReference type="GO" id="GO:0005886">
    <property type="term" value="C:plasma membrane"/>
    <property type="evidence" value="ECO:0007669"/>
    <property type="project" value="UniProtKB-SubCell"/>
</dbReference>
<dbReference type="AlphaFoldDB" id="A0A1H0U4U7"/>
<evidence type="ECO:0000256" key="8">
    <source>
        <dbReference type="ARBA" id="ARBA00023224"/>
    </source>
</evidence>
<accession>A0A1H0U4U7</accession>
<dbReference type="PROSITE" id="PS50111">
    <property type="entry name" value="CHEMOTAXIS_TRANSDUC_2"/>
    <property type="match status" value="1"/>
</dbReference>
<keyword evidence="18" id="KW-1185">Reference proteome</keyword>
<feature type="domain" description="Methyl-accepting transducer" evidence="13">
    <location>
        <begin position="270"/>
        <end position="506"/>
    </location>
</feature>
<dbReference type="Pfam" id="PF00015">
    <property type="entry name" value="MCPsignal"/>
    <property type="match status" value="1"/>
</dbReference>
<evidence type="ECO:0000256" key="6">
    <source>
        <dbReference type="ARBA" id="ARBA00022989"/>
    </source>
</evidence>
<evidence type="ECO:0000313" key="20">
    <source>
        <dbReference type="Proteomes" id="UP000460142"/>
    </source>
</evidence>